<evidence type="ECO:0000313" key="6">
    <source>
        <dbReference type="Proteomes" id="UP000800096"/>
    </source>
</evidence>
<keyword evidence="5" id="KW-0723">Serine/threonine-protein kinase</keyword>
<dbReference type="InterPro" id="IPR008271">
    <property type="entry name" value="Ser/Thr_kinase_AS"/>
</dbReference>
<dbReference type="EMBL" id="ML979139">
    <property type="protein sequence ID" value="KAF1912983.1"/>
    <property type="molecule type" value="Genomic_DNA"/>
</dbReference>
<evidence type="ECO:0000256" key="1">
    <source>
        <dbReference type="ARBA" id="ARBA00008874"/>
    </source>
</evidence>
<dbReference type="PANTHER" id="PTHR45832">
    <property type="entry name" value="SERINE/THREONINE-PROTEIN KINASE SAMKA-RELATED-RELATED"/>
    <property type="match status" value="1"/>
</dbReference>
<reference evidence="5" key="1">
    <citation type="journal article" date="2020" name="Stud. Mycol.">
        <title>101 Dothideomycetes genomes: a test case for predicting lifestyles and emergence of pathogens.</title>
        <authorList>
            <person name="Haridas S."/>
            <person name="Albert R."/>
            <person name="Binder M."/>
            <person name="Bloem J."/>
            <person name="Labutti K."/>
            <person name="Salamov A."/>
            <person name="Andreopoulos B."/>
            <person name="Baker S."/>
            <person name="Barry K."/>
            <person name="Bills G."/>
            <person name="Bluhm B."/>
            <person name="Cannon C."/>
            <person name="Castanera R."/>
            <person name="Culley D."/>
            <person name="Daum C."/>
            <person name="Ezra D."/>
            <person name="Gonzalez J."/>
            <person name="Henrissat B."/>
            <person name="Kuo A."/>
            <person name="Liang C."/>
            <person name="Lipzen A."/>
            <person name="Lutzoni F."/>
            <person name="Magnuson J."/>
            <person name="Mondo S."/>
            <person name="Nolan M."/>
            <person name="Ohm R."/>
            <person name="Pangilinan J."/>
            <person name="Park H.-J."/>
            <person name="Ramirez L."/>
            <person name="Alfaro M."/>
            <person name="Sun H."/>
            <person name="Tritt A."/>
            <person name="Yoshinaga Y."/>
            <person name="Zwiers L.-H."/>
            <person name="Turgeon B."/>
            <person name="Goodwin S."/>
            <person name="Spatafora J."/>
            <person name="Crous P."/>
            <person name="Grigoriev I."/>
        </authorList>
    </citation>
    <scope>NUCLEOTIDE SEQUENCE</scope>
    <source>
        <strain evidence="5">HMLAC05119</strain>
    </source>
</reference>
<evidence type="ECO:0000259" key="4">
    <source>
        <dbReference type="PROSITE" id="PS50011"/>
    </source>
</evidence>
<keyword evidence="3" id="KW-0067">ATP-binding</keyword>
<dbReference type="SMART" id="SM00220">
    <property type="entry name" value="S_TKc"/>
    <property type="match status" value="1"/>
</dbReference>
<dbReference type="Pfam" id="PF00069">
    <property type="entry name" value="Pkinase"/>
    <property type="match status" value="1"/>
</dbReference>
<organism evidence="5 6">
    <name type="scientific">Ampelomyces quisqualis</name>
    <name type="common">Powdery mildew agent</name>
    <dbReference type="NCBI Taxonomy" id="50730"/>
    <lineage>
        <taxon>Eukaryota</taxon>
        <taxon>Fungi</taxon>
        <taxon>Dikarya</taxon>
        <taxon>Ascomycota</taxon>
        <taxon>Pezizomycotina</taxon>
        <taxon>Dothideomycetes</taxon>
        <taxon>Pleosporomycetidae</taxon>
        <taxon>Pleosporales</taxon>
        <taxon>Pleosporineae</taxon>
        <taxon>Phaeosphaeriaceae</taxon>
        <taxon>Ampelomyces</taxon>
    </lineage>
</organism>
<dbReference type="SUPFAM" id="SSF56112">
    <property type="entry name" value="Protein kinase-like (PK-like)"/>
    <property type="match status" value="1"/>
</dbReference>
<dbReference type="GO" id="GO:0005524">
    <property type="term" value="F:ATP binding"/>
    <property type="evidence" value="ECO:0007669"/>
    <property type="project" value="UniProtKB-KW"/>
</dbReference>
<dbReference type="PROSITE" id="PS00108">
    <property type="entry name" value="PROTEIN_KINASE_ST"/>
    <property type="match status" value="1"/>
</dbReference>
<dbReference type="InterPro" id="IPR000719">
    <property type="entry name" value="Prot_kinase_dom"/>
</dbReference>
<keyword evidence="5" id="KW-0808">Transferase</keyword>
<keyword evidence="6" id="KW-1185">Reference proteome</keyword>
<name>A0A6A5QCB9_AMPQU</name>
<sequence>MATLFRMGQILKGRAGKYTITKEIQDTVWFAKNHLQEQVVIKSVKGHPRVENERSVLRRFQHRTPYLRPLIDEIDEPSIPVTIALKYLQDDLLNASITKTLNRKELKFVLRCVLEALKTLHEDGFVHTDIKPNNVFVNLQEGDNRFTDVQLGDLGECYPSNSKWATSGTLVGAPIWSSPEILMELPWNTAADIWSFGAMLISLIYGGDFNLFQPKGLTRDDEEYVGGIVEEQFKYFGPFPAKIAEIADLETVQGILLIMQSIPKEKTTPFKWTTEREVSKQDNVFISKIMKLDWRDRPTATELLDDEWWDEDVK</sequence>
<dbReference type="AlphaFoldDB" id="A0A6A5QCB9"/>
<dbReference type="PANTHER" id="PTHR45832:SF22">
    <property type="entry name" value="SERINE_THREONINE-PROTEIN KINASE SAMKA-RELATED"/>
    <property type="match status" value="1"/>
</dbReference>
<dbReference type="InterPro" id="IPR011009">
    <property type="entry name" value="Kinase-like_dom_sf"/>
</dbReference>
<dbReference type="GO" id="GO:0004674">
    <property type="term" value="F:protein serine/threonine kinase activity"/>
    <property type="evidence" value="ECO:0007669"/>
    <property type="project" value="UniProtKB-KW"/>
</dbReference>
<keyword evidence="2" id="KW-0547">Nucleotide-binding</keyword>
<proteinExistence type="inferred from homology"/>
<comment type="similarity">
    <text evidence="1">Belongs to the protein kinase superfamily. STE Ser/Thr protein kinase family. STE20 subfamily.</text>
</comment>
<protein>
    <submittedName>
        <fullName evidence="5">Putative serine/threonine protein kinase</fullName>
    </submittedName>
</protein>
<evidence type="ECO:0000256" key="2">
    <source>
        <dbReference type="ARBA" id="ARBA00022741"/>
    </source>
</evidence>
<evidence type="ECO:0000313" key="5">
    <source>
        <dbReference type="EMBL" id="KAF1912983.1"/>
    </source>
</evidence>
<dbReference type="Proteomes" id="UP000800096">
    <property type="component" value="Unassembled WGS sequence"/>
</dbReference>
<gene>
    <name evidence="5" type="ORF">BDU57DRAFT_503676</name>
</gene>
<dbReference type="Gene3D" id="1.10.510.10">
    <property type="entry name" value="Transferase(Phosphotransferase) domain 1"/>
    <property type="match status" value="1"/>
</dbReference>
<keyword evidence="5" id="KW-0418">Kinase</keyword>
<dbReference type="PROSITE" id="PS50011">
    <property type="entry name" value="PROTEIN_KINASE_DOM"/>
    <property type="match status" value="1"/>
</dbReference>
<accession>A0A6A5QCB9</accession>
<dbReference type="InterPro" id="IPR051931">
    <property type="entry name" value="PAK3-like"/>
</dbReference>
<feature type="domain" description="Protein kinase" evidence="4">
    <location>
        <begin position="4"/>
        <end position="309"/>
    </location>
</feature>
<dbReference type="OrthoDB" id="5979581at2759"/>
<evidence type="ECO:0000256" key="3">
    <source>
        <dbReference type="ARBA" id="ARBA00022840"/>
    </source>
</evidence>